<reference evidence="1" key="1">
    <citation type="submission" date="2024-03" db="EMBL/GenBank/DDBJ databases">
        <title>Whole genome sequecning of epiphytes from Marcgravia umbellata leaves.</title>
        <authorList>
            <person name="Kumar G."/>
            <person name="Savka M.A."/>
        </authorList>
    </citation>
    <scope>NUCLEOTIDE SEQUENCE</scope>
    <source>
        <strain evidence="1">RIT_BL5</strain>
    </source>
</reference>
<name>A0ACC6P8P4_9BACL</name>
<organism evidence="1 2">
    <name type="scientific">Saccharibacillus sacchari</name>
    <dbReference type="NCBI Taxonomy" id="456493"/>
    <lineage>
        <taxon>Bacteria</taxon>
        <taxon>Bacillati</taxon>
        <taxon>Bacillota</taxon>
        <taxon>Bacilli</taxon>
        <taxon>Bacillales</taxon>
        <taxon>Paenibacillaceae</taxon>
        <taxon>Saccharibacillus</taxon>
    </lineage>
</organism>
<evidence type="ECO:0000313" key="2">
    <source>
        <dbReference type="Proteomes" id="UP001380953"/>
    </source>
</evidence>
<keyword evidence="2" id="KW-1185">Reference proteome</keyword>
<comment type="caution">
    <text evidence="1">The sequence shown here is derived from an EMBL/GenBank/DDBJ whole genome shotgun (WGS) entry which is preliminary data.</text>
</comment>
<gene>
    <name evidence="1" type="ORF">WKI47_05095</name>
</gene>
<protein>
    <submittedName>
        <fullName evidence="1">Helix-turn-helix domain-containing protein</fullName>
    </submittedName>
</protein>
<dbReference type="Proteomes" id="UP001380953">
    <property type="component" value="Unassembled WGS sequence"/>
</dbReference>
<proteinExistence type="predicted"/>
<sequence>MEKTSEQTAENNPFEYTLSLIGGKWKMRIIYRLSRQQTQRYGELKQHITGITHKMLTSQLKELECSGIVHRKSFNEVPPRVEYTLTEKGKTLMPVLDLMCNWGVEHQN</sequence>
<evidence type="ECO:0000313" key="1">
    <source>
        <dbReference type="EMBL" id="MEJ8303291.1"/>
    </source>
</evidence>
<dbReference type="EMBL" id="JBBKAR010000016">
    <property type="protein sequence ID" value="MEJ8303291.1"/>
    <property type="molecule type" value="Genomic_DNA"/>
</dbReference>
<accession>A0ACC6P8P4</accession>